<keyword evidence="3" id="KW-0238">DNA-binding</keyword>
<dbReference type="Proteomes" id="UP000701853">
    <property type="component" value="Chromosome 11"/>
</dbReference>
<comment type="caution">
    <text evidence="9">The sequence shown here is derived from an EMBL/GenBank/DDBJ whole genome shotgun (WGS) entry which is preliminary data.</text>
</comment>
<dbReference type="AlphaFoldDB" id="A0A8J6CJT4"/>
<dbReference type="InterPro" id="IPR045314">
    <property type="entry name" value="bZIP_plant_GBF1"/>
</dbReference>
<reference evidence="9 10" key="1">
    <citation type="journal article" date="2021" name="bioRxiv">
        <title>The Gossypium anomalum genome as a resource for cotton improvement and evolutionary analysis of hybrid incompatibility.</title>
        <authorList>
            <person name="Grover C.E."/>
            <person name="Yuan D."/>
            <person name="Arick M.A."/>
            <person name="Miller E.R."/>
            <person name="Hu G."/>
            <person name="Peterson D.G."/>
            <person name="Wendel J.F."/>
            <person name="Udall J.A."/>
        </authorList>
    </citation>
    <scope>NUCLEOTIDE SEQUENCE [LARGE SCALE GENOMIC DNA]</scope>
    <source>
        <strain evidence="9">JFW-Udall</strain>
        <tissue evidence="9">Leaf</tissue>
    </source>
</reference>
<keyword evidence="10" id="KW-1185">Reference proteome</keyword>
<dbReference type="GO" id="GO:0045893">
    <property type="term" value="P:positive regulation of DNA-templated transcription"/>
    <property type="evidence" value="ECO:0007669"/>
    <property type="project" value="TreeGrafter"/>
</dbReference>
<dbReference type="InterPro" id="IPR004827">
    <property type="entry name" value="bZIP"/>
</dbReference>
<feature type="domain" description="BZIP" evidence="8">
    <location>
        <begin position="58"/>
        <end position="118"/>
    </location>
</feature>
<feature type="coiled-coil region" evidence="6">
    <location>
        <begin position="67"/>
        <end position="101"/>
    </location>
</feature>
<dbReference type="PANTHER" id="PTHR45764:SF34">
    <property type="entry name" value="BZIP TRANSCRIPTION FACTOR 53"/>
    <property type="match status" value="1"/>
</dbReference>
<dbReference type="SUPFAM" id="SSF57959">
    <property type="entry name" value="Leucine zipper domain"/>
    <property type="match status" value="1"/>
</dbReference>
<dbReference type="GO" id="GO:0005634">
    <property type="term" value="C:nucleus"/>
    <property type="evidence" value="ECO:0007669"/>
    <property type="project" value="UniProtKB-SubCell"/>
</dbReference>
<gene>
    <name evidence="9" type="ORF">CXB51_030894</name>
</gene>
<keyword evidence="5" id="KW-0539">Nucleus</keyword>
<dbReference type="GO" id="GO:0000976">
    <property type="term" value="F:transcription cis-regulatory region binding"/>
    <property type="evidence" value="ECO:0007669"/>
    <property type="project" value="TreeGrafter"/>
</dbReference>
<evidence type="ECO:0000256" key="1">
    <source>
        <dbReference type="ARBA" id="ARBA00004123"/>
    </source>
</evidence>
<dbReference type="EMBL" id="JAHUZN010000011">
    <property type="protein sequence ID" value="KAG8477607.1"/>
    <property type="molecule type" value="Genomic_DNA"/>
</dbReference>
<dbReference type="InterPro" id="IPR046347">
    <property type="entry name" value="bZIP_sf"/>
</dbReference>
<keyword evidence="7" id="KW-0732">Signal</keyword>
<evidence type="ECO:0000313" key="10">
    <source>
        <dbReference type="Proteomes" id="UP000701853"/>
    </source>
</evidence>
<name>A0A8J6CJT4_9ROSI</name>
<protein>
    <recommendedName>
        <fullName evidence="8">BZIP domain-containing protein</fullName>
    </recommendedName>
</protein>
<proteinExistence type="predicted"/>
<dbReference type="GO" id="GO:0046982">
    <property type="term" value="F:protein heterodimerization activity"/>
    <property type="evidence" value="ECO:0007669"/>
    <property type="project" value="UniProtKB-ARBA"/>
</dbReference>
<organism evidence="9 10">
    <name type="scientific">Gossypium anomalum</name>
    <dbReference type="NCBI Taxonomy" id="47600"/>
    <lineage>
        <taxon>Eukaryota</taxon>
        <taxon>Viridiplantae</taxon>
        <taxon>Streptophyta</taxon>
        <taxon>Embryophyta</taxon>
        <taxon>Tracheophyta</taxon>
        <taxon>Spermatophyta</taxon>
        <taxon>Magnoliopsida</taxon>
        <taxon>eudicotyledons</taxon>
        <taxon>Gunneridae</taxon>
        <taxon>Pentapetalae</taxon>
        <taxon>rosids</taxon>
        <taxon>malvids</taxon>
        <taxon>Malvales</taxon>
        <taxon>Malvaceae</taxon>
        <taxon>Malvoideae</taxon>
        <taxon>Gossypium</taxon>
    </lineage>
</organism>
<accession>A0A8J6CJT4</accession>
<dbReference type="PANTHER" id="PTHR45764">
    <property type="entry name" value="BZIP TRANSCRIPTION FACTOR 44"/>
    <property type="match status" value="1"/>
</dbReference>
<evidence type="ECO:0000256" key="5">
    <source>
        <dbReference type="ARBA" id="ARBA00023242"/>
    </source>
</evidence>
<keyword evidence="2" id="KW-0805">Transcription regulation</keyword>
<keyword evidence="6" id="KW-0175">Coiled coil</keyword>
<sequence length="118" mass="13939">MRRIRILHSFSVVFLYWFYVSHESAPLVVHQSLHLDLTPSQGVHPIRIRSMQTSMRGKGRECYQTVNESARRSRMRKQKRLQDLVQEVRALQKDNSQISERISVATQCYIEMQSANMF</sequence>
<dbReference type="GO" id="GO:0003700">
    <property type="term" value="F:DNA-binding transcription factor activity"/>
    <property type="evidence" value="ECO:0007669"/>
    <property type="project" value="InterPro"/>
</dbReference>
<dbReference type="Pfam" id="PF00170">
    <property type="entry name" value="bZIP_1"/>
    <property type="match status" value="1"/>
</dbReference>
<evidence type="ECO:0000256" key="2">
    <source>
        <dbReference type="ARBA" id="ARBA00023015"/>
    </source>
</evidence>
<feature type="signal peptide" evidence="7">
    <location>
        <begin position="1"/>
        <end position="22"/>
    </location>
</feature>
<comment type="subcellular location">
    <subcellularLocation>
        <location evidence="1">Nucleus</location>
    </subcellularLocation>
</comment>
<evidence type="ECO:0000256" key="7">
    <source>
        <dbReference type="SAM" id="SignalP"/>
    </source>
</evidence>
<dbReference type="Gene3D" id="1.20.5.170">
    <property type="match status" value="1"/>
</dbReference>
<dbReference type="OrthoDB" id="551672at2759"/>
<dbReference type="CDD" id="cd14702">
    <property type="entry name" value="bZIP_plant_GBF1"/>
    <property type="match status" value="1"/>
</dbReference>
<evidence type="ECO:0000256" key="3">
    <source>
        <dbReference type="ARBA" id="ARBA00023125"/>
    </source>
</evidence>
<dbReference type="SMART" id="SM00338">
    <property type="entry name" value="BRLZ"/>
    <property type="match status" value="1"/>
</dbReference>
<evidence type="ECO:0000313" key="9">
    <source>
        <dbReference type="EMBL" id="KAG8477607.1"/>
    </source>
</evidence>
<evidence type="ECO:0000256" key="4">
    <source>
        <dbReference type="ARBA" id="ARBA00023163"/>
    </source>
</evidence>
<feature type="chain" id="PRO_5035159948" description="BZIP domain-containing protein" evidence="7">
    <location>
        <begin position="23"/>
        <end position="118"/>
    </location>
</feature>
<evidence type="ECO:0000256" key="6">
    <source>
        <dbReference type="SAM" id="Coils"/>
    </source>
</evidence>
<evidence type="ECO:0000259" key="8">
    <source>
        <dbReference type="SMART" id="SM00338"/>
    </source>
</evidence>
<keyword evidence="4" id="KW-0804">Transcription</keyword>